<gene>
    <name evidence="3" type="ORF">HGMM_F36B04C09</name>
</gene>
<keyword evidence="1" id="KW-0472">Membrane</keyword>
<feature type="transmembrane region" description="Helical" evidence="1">
    <location>
        <begin position="216"/>
        <end position="238"/>
    </location>
</feature>
<feature type="transmembrane region" description="Helical" evidence="1">
    <location>
        <begin position="245"/>
        <end position="265"/>
    </location>
</feature>
<sequence>MKAIKPSSVVIWLVLGCALGVISFASIWIRWAEAPPISIAVYRVGLAALLLTPIALSTRRPQLHALTTSDLRYALLGGVCLALHFIFWISSLEFTSVASSVVLVTTNPIFVALGSHFFLKESVTLSLIVGIVVSLVGGVLIGYGDFLAGPNVLLGDGLALLGAVMASAYLLVGRRLRAHTDLVTYIFVVYGAAALVLIATALLLRQPLWGFPHETYLWLVLLALGPQLIGHTSFNWALKHLPASTVAVIILGEPVGSTVLAYFLLGEPVTVLKGLGGLLILVGIYLSSRRQ</sequence>
<dbReference type="InterPro" id="IPR037185">
    <property type="entry name" value="EmrE-like"/>
</dbReference>
<dbReference type="AlphaFoldDB" id="H5SJH0"/>
<feature type="transmembrane region" description="Helical" evidence="1">
    <location>
        <begin position="152"/>
        <end position="172"/>
    </location>
</feature>
<feature type="transmembrane region" description="Helical" evidence="1">
    <location>
        <begin position="37"/>
        <end position="58"/>
    </location>
</feature>
<evidence type="ECO:0000313" key="3">
    <source>
        <dbReference type="EMBL" id="BAL56306.1"/>
    </source>
</evidence>
<keyword evidence="1" id="KW-0812">Transmembrane</keyword>
<feature type="transmembrane region" description="Helical" evidence="1">
    <location>
        <begin position="97"/>
        <end position="118"/>
    </location>
</feature>
<feature type="transmembrane region" description="Helical" evidence="1">
    <location>
        <begin position="125"/>
        <end position="146"/>
    </location>
</feature>
<proteinExistence type="predicted"/>
<evidence type="ECO:0000256" key="1">
    <source>
        <dbReference type="SAM" id="Phobius"/>
    </source>
</evidence>
<feature type="transmembrane region" description="Helical" evidence="1">
    <location>
        <begin position="271"/>
        <end position="288"/>
    </location>
</feature>
<evidence type="ECO:0000259" key="2">
    <source>
        <dbReference type="Pfam" id="PF00892"/>
    </source>
</evidence>
<feature type="domain" description="EamA" evidence="2">
    <location>
        <begin position="154"/>
        <end position="288"/>
    </location>
</feature>
<reference evidence="3" key="2">
    <citation type="journal article" date="2012" name="PLoS ONE">
        <title>A Deeply Branching Thermophilic Bacterium with an Ancient Acetyl-CoA Pathway Dominates a Subsurface Ecosystem.</title>
        <authorList>
            <person name="Takami H."/>
            <person name="Noguchi H."/>
            <person name="Takaki Y."/>
            <person name="Uchiyama I."/>
            <person name="Toyoda A."/>
            <person name="Nishi S."/>
            <person name="Chee G.-J."/>
            <person name="Arai W."/>
            <person name="Nunoura T."/>
            <person name="Itoh T."/>
            <person name="Hattori M."/>
            <person name="Takai K."/>
        </authorList>
    </citation>
    <scope>NUCLEOTIDE SEQUENCE</scope>
</reference>
<dbReference type="PANTHER" id="PTHR22911">
    <property type="entry name" value="ACYL-MALONYL CONDENSING ENZYME-RELATED"/>
    <property type="match status" value="1"/>
</dbReference>
<dbReference type="Pfam" id="PF00892">
    <property type="entry name" value="EamA"/>
    <property type="match status" value="2"/>
</dbReference>
<feature type="domain" description="EamA" evidence="2">
    <location>
        <begin position="10"/>
        <end position="141"/>
    </location>
</feature>
<dbReference type="GO" id="GO:0016020">
    <property type="term" value="C:membrane"/>
    <property type="evidence" value="ECO:0007669"/>
    <property type="project" value="InterPro"/>
</dbReference>
<name>H5SJH0_9BACT</name>
<dbReference type="PANTHER" id="PTHR22911:SF76">
    <property type="entry name" value="EAMA DOMAIN-CONTAINING PROTEIN"/>
    <property type="match status" value="1"/>
</dbReference>
<keyword evidence="1" id="KW-1133">Transmembrane helix</keyword>
<organism evidence="3">
    <name type="scientific">uncultured Acetothermia bacterium</name>
    <dbReference type="NCBI Taxonomy" id="236499"/>
    <lineage>
        <taxon>Bacteria</taxon>
        <taxon>Candidatus Bipolaricaulota</taxon>
        <taxon>environmental samples</taxon>
    </lineage>
</organism>
<dbReference type="PROSITE" id="PS51257">
    <property type="entry name" value="PROKAR_LIPOPROTEIN"/>
    <property type="match status" value="1"/>
</dbReference>
<protein>
    <submittedName>
        <fullName evidence="3">Hypothetical conserved protein</fullName>
    </submittedName>
</protein>
<feature type="transmembrane region" description="Helical" evidence="1">
    <location>
        <begin position="9"/>
        <end position="31"/>
    </location>
</feature>
<dbReference type="InterPro" id="IPR000620">
    <property type="entry name" value="EamA_dom"/>
</dbReference>
<reference evidence="3" key="1">
    <citation type="journal article" date="2005" name="Environ. Microbiol.">
        <title>Genetic and functional properties of uncultivated thermophilic crenarchaeotes from a subsurface gold mine as revealed by analysis of genome fragments.</title>
        <authorList>
            <person name="Nunoura T."/>
            <person name="Hirayama H."/>
            <person name="Takami H."/>
            <person name="Oida H."/>
            <person name="Nishi S."/>
            <person name="Shimamura S."/>
            <person name="Suzuki Y."/>
            <person name="Inagaki F."/>
            <person name="Takai K."/>
            <person name="Nealson K.H."/>
            <person name="Horikoshi K."/>
        </authorList>
    </citation>
    <scope>NUCLEOTIDE SEQUENCE</scope>
</reference>
<dbReference type="Gene3D" id="1.10.3730.20">
    <property type="match status" value="2"/>
</dbReference>
<feature type="transmembrane region" description="Helical" evidence="1">
    <location>
        <begin position="184"/>
        <end position="204"/>
    </location>
</feature>
<feature type="transmembrane region" description="Helical" evidence="1">
    <location>
        <begin position="70"/>
        <end position="91"/>
    </location>
</feature>
<dbReference type="SUPFAM" id="SSF103481">
    <property type="entry name" value="Multidrug resistance efflux transporter EmrE"/>
    <property type="match status" value="2"/>
</dbReference>
<accession>H5SJH0</accession>
<dbReference type="EMBL" id="AP011743">
    <property type="protein sequence ID" value="BAL56306.1"/>
    <property type="molecule type" value="Genomic_DNA"/>
</dbReference>